<keyword evidence="2" id="KW-0812">Transmembrane</keyword>
<keyword evidence="2" id="KW-0472">Membrane</keyword>
<dbReference type="EMBL" id="CZPT02000082">
    <property type="protein sequence ID" value="SCU64545.1"/>
    <property type="molecule type" value="Genomic_DNA"/>
</dbReference>
<feature type="compositionally biased region" description="Polar residues" evidence="1">
    <location>
        <begin position="118"/>
        <end position="133"/>
    </location>
</feature>
<organism evidence="3 4">
    <name type="scientific">Trypanosoma equiperdum</name>
    <dbReference type="NCBI Taxonomy" id="5694"/>
    <lineage>
        <taxon>Eukaryota</taxon>
        <taxon>Discoba</taxon>
        <taxon>Euglenozoa</taxon>
        <taxon>Kinetoplastea</taxon>
        <taxon>Metakinetoplastina</taxon>
        <taxon>Trypanosomatida</taxon>
        <taxon>Trypanosomatidae</taxon>
        <taxon>Trypanosoma</taxon>
    </lineage>
</organism>
<feature type="transmembrane region" description="Helical" evidence="2">
    <location>
        <begin position="609"/>
        <end position="628"/>
    </location>
</feature>
<feature type="region of interest" description="Disordered" evidence="1">
    <location>
        <begin position="1"/>
        <end position="26"/>
    </location>
</feature>
<dbReference type="AlphaFoldDB" id="A0A1G4HZ00"/>
<feature type="transmembrane region" description="Helical" evidence="2">
    <location>
        <begin position="452"/>
        <end position="472"/>
    </location>
</feature>
<feature type="transmembrane region" description="Helical" evidence="2">
    <location>
        <begin position="578"/>
        <end position="597"/>
    </location>
</feature>
<comment type="caution">
    <text evidence="3">The sequence shown here is derived from an EMBL/GenBank/DDBJ whole genome shotgun (WGS) entry which is preliminary data.</text>
</comment>
<reference evidence="3" key="1">
    <citation type="submission" date="2016-09" db="EMBL/GenBank/DDBJ databases">
        <authorList>
            <person name="Hebert L."/>
            <person name="Moumen B."/>
        </authorList>
    </citation>
    <scope>NUCLEOTIDE SEQUENCE [LARGE SCALE GENOMIC DNA]</scope>
    <source>
        <strain evidence="3">OVI</strain>
    </source>
</reference>
<proteinExistence type="predicted"/>
<sequence length="688" mass="76285">MIKGSDPLHHGLSEGAGGNSRGDENDTVVNSNVEVMCLDMSRSSLLANSTKPPSSSCSDTPSSCSDSNMSGIDFYCRQVPIFSQGVGVDYFVNGMGGYEGHLHQQPQGGELGFDQRNKQGGKSSSSPSNFHHNVNEECSATVATRLAGGLSDDCSGNNTRRRNFNHSMCNSPELRSCGDEYAAEARRNVPGSSRGVMAAVSQTQSLGKRKIAEGNVQANLPLLRVSDCGTKTVHIIPLGNTNVTSQFKCSCCDHVFELSFVTNHADSSAKEKDQERGRNTEVGLTCTYGNGLDSNTGEATAVDRSAEFLFRQQPDRESTSLSLLGMKFDKGFRVSAGSVRGNYGSHPVQNETNASQGAVRHSLEDRRRRYQSGRFSQGTPKEIKANDSLFPSLPTFSPTSFVRAYVGEGNLPWEATLDNVPAVTVSCCVAALNLIAVQFLRHHVIDTRDHFCLFATGTYMIFASYFVAYYFLGHYTESFRRISRDKQFYIIANLIKAGILASLVPFATLHLSRIILFDEWDTNTLRNLGCIYTIPDFVSMLIVKRMSWSTWTHHLCVLLFNFFSTMNDYTQENVCRCVVVYAAFSTFAYCVNVLLASRFLGVKPGIARILSHVSVVAYLFFCGLNWVWQTYYIHRLLYGGNGHWTVYVYIALVGLVMYDDVTLCQWLIHNARNTAFAAAHHKEQRRRQ</sequence>
<name>A0A1G4HZ00_TRYEQ</name>
<dbReference type="Proteomes" id="UP000195570">
    <property type="component" value="Unassembled WGS sequence"/>
</dbReference>
<protein>
    <recommendedName>
        <fullName evidence="5">Transmembrane protein</fullName>
    </recommendedName>
</protein>
<accession>A0A1G4HZ00</accession>
<feature type="compositionally biased region" description="Polar residues" evidence="1">
    <location>
        <begin position="347"/>
        <end position="356"/>
    </location>
</feature>
<evidence type="ECO:0000256" key="2">
    <source>
        <dbReference type="SAM" id="Phobius"/>
    </source>
</evidence>
<gene>
    <name evidence="3" type="ORF">TEOVI_000547500</name>
</gene>
<feature type="transmembrane region" description="Helical" evidence="2">
    <location>
        <begin position="488"/>
        <end position="509"/>
    </location>
</feature>
<evidence type="ECO:0008006" key="5">
    <source>
        <dbReference type="Google" id="ProtNLM"/>
    </source>
</evidence>
<dbReference type="VEuPathDB" id="TriTrypDB:TEOVI_000547500"/>
<evidence type="ECO:0000313" key="4">
    <source>
        <dbReference type="Proteomes" id="UP000195570"/>
    </source>
</evidence>
<dbReference type="GeneID" id="92379415"/>
<feature type="region of interest" description="Disordered" evidence="1">
    <location>
        <begin position="343"/>
        <end position="363"/>
    </location>
</feature>
<feature type="region of interest" description="Disordered" evidence="1">
    <location>
        <begin position="101"/>
        <end position="133"/>
    </location>
</feature>
<keyword evidence="4" id="KW-1185">Reference proteome</keyword>
<dbReference type="RefSeq" id="XP_067076290.1">
    <property type="nucleotide sequence ID" value="XM_067220189.1"/>
</dbReference>
<evidence type="ECO:0000313" key="3">
    <source>
        <dbReference type="EMBL" id="SCU64545.1"/>
    </source>
</evidence>
<keyword evidence="2" id="KW-1133">Transmembrane helix</keyword>
<feature type="transmembrane region" description="Helical" evidence="2">
    <location>
        <begin position="548"/>
        <end position="566"/>
    </location>
</feature>
<evidence type="ECO:0000256" key="1">
    <source>
        <dbReference type="SAM" id="MobiDB-lite"/>
    </source>
</evidence>
<feature type="compositionally biased region" description="Basic and acidic residues" evidence="1">
    <location>
        <begin position="1"/>
        <end position="12"/>
    </location>
</feature>